<dbReference type="InterPro" id="IPR008823">
    <property type="entry name" value="RuvB_wg_C"/>
</dbReference>
<keyword evidence="13" id="KW-1185">Reference proteome</keyword>
<dbReference type="GO" id="GO:0006310">
    <property type="term" value="P:DNA recombination"/>
    <property type="evidence" value="ECO:0007669"/>
    <property type="project" value="UniProtKB-UniRule"/>
</dbReference>
<dbReference type="InterPro" id="IPR003593">
    <property type="entry name" value="AAA+_ATPase"/>
</dbReference>
<feature type="binding site" evidence="9">
    <location>
        <position position="90"/>
    </location>
    <ligand>
        <name>ATP</name>
        <dbReference type="ChEBI" id="CHEBI:30616"/>
    </ligand>
</feature>
<keyword evidence="2 9" id="KW-0547">Nucleotide-binding</keyword>
<dbReference type="NCBIfam" id="TIGR00635">
    <property type="entry name" value="ruvB"/>
    <property type="match status" value="1"/>
</dbReference>
<dbReference type="Pfam" id="PF17864">
    <property type="entry name" value="AAA_lid_4"/>
    <property type="match status" value="1"/>
</dbReference>
<dbReference type="InterPro" id="IPR004605">
    <property type="entry name" value="DNA_helicase_Holl-junc_RuvB"/>
</dbReference>
<dbReference type="GO" id="GO:0016787">
    <property type="term" value="F:hydrolase activity"/>
    <property type="evidence" value="ECO:0007669"/>
    <property type="project" value="UniProtKB-KW"/>
</dbReference>
<sequence>MPIQSSDIRTASGGGGGVPPPERLVGGGFQGGGSGGDDEGELSLRPKRLAEYIGQPKIKERLGLSLTASKMLGQALDHVLLSGPPGLGKTSLANVIANEIGANLKATSGPAIEKPGDLVAILSNLEEGSVLFIDEIHRLNRLAEEFLYPAMEDYEMDMIIGQGPSARTVKIQLPRFTLIGATTRPGLLTNPLRDRFGIHEAFEFYGTGDLTQIVSRSAGILGAAIDESGAEQIASRSRGTPRIANRLLRRARDYALVKGDGTITAAMADAALKMYEVDALGLDEFDRRFLRTLIDKFDGGPAGLETLAATLREERDTIEDVVEPYLMMLGFLNRTPRGRVAMRGAYEHLKIPYGKGPGLFDG</sequence>
<comment type="function">
    <text evidence="9">The RuvA-RuvB-RuvC complex processes Holliday junction (HJ) DNA during genetic recombination and DNA repair, while the RuvA-RuvB complex plays an important role in the rescue of blocked DNA replication forks via replication fork reversal (RFR). RuvA specifically binds to HJ cruciform DNA, conferring on it an open structure. The RuvB hexamer acts as an ATP-dependent pump, pulling dsDNA into and through the RuvAB complex. RuvB forms 2 homohexamers on either side of HJ DNA bound by 1 or 2 RuvA tetramers; 4 subunits per hexamer contact DNA at a time. Coordinated motions by a converter formed by DNA-disengaged RuvB subunits stimulates ATP hydrolysis and nucleotide exchange. Immobilization of the converter enables RuvB to convert the ATP-contained energy into a lever motion, pulling 2 nucleotides of DNA out of the RuvA tetramer per ATP hydrolyzed, thus driving DNA branch migration. The RuvB motors rotate together with the DNA substrate, which together with the progressing nucleotide cycle form the mechanistic basis for DNA recombination by continuous HJ branch migration. Branch migration allows RuvC to scan DNA until it finds its consensus sequence, where it cleaves and resolves cruciform DNA.</text>
</comment>
<feature type="compositionally biased region" description="Gly residues" evidence="10">
    <location>
        <begin position="25"/>
        <end position="35"/>
    </location>
</feature>
<keyword evidence="8 9" id="KW-0234">DNA repair</keyword>
<dbReference type="InterPro" id="IPR027417">
    <property type="entry name" value="P-loop_NTPase"/>
</dbReference>
<feature type="binding site" evidence="9">
    <location>
        <position position="89"/>
    </location>
    <ligand>
        <name>ATP</name>
        <dbReference type="ChEBI" id="CHEBI:30616"/>
    </ligand>
</feature>
<evidence type="ECO:0000256" key="7">
    <source>
        <dbReference type="ARBA" id="ARBA00023172"/>
    </source>
</evidence>
<comment type="subunit">
    <text evidence="9">Homohexamer. Forms an RuvA(8)-RuvB(12)-Holliday junction (HJ) complex. HJ DNA is sandwiched between 2 RuvA tetramers; dsDNA enters through RuvA and exits via RuvB. An RuvB hexamer assembles on each DNA strand where it exits the tetramer. Each RuvB hexamer is contacted by two RuvA subunits (via domain III) on 2 adjacent RuvB subunits; this complex drives branch migration. In the full resolvosome a probable DNA-RuvA(4)-RuvB(12)-RuvC(2) complex forms which resolves the HJ.</text>
</comment>
<name>A0A7W9W7U2_ARMRO</name>
<dbReference type="Gene3D" id="1.10.10.10">
    <property type="entry name" value="Winged helix-like DNA-binding domain superfamily/Winged helix DNA-binding domain"/>
    <property type="match status" value="1"/>
</dbReference>
<dbReference type="GO" id="GO:0005737">
    <property type="term" value="C:cytoplasm"/>
    <property type="evidence" value="ECO:0007669"/>
    <property type="project" value="UniProtKB-SubCell"/>
</dbReference>
<evidence type="ECO:0000256" key="8">
    <source>
        <dbReference type="ARBA" id="ARBA00023204"/>
    </source>
</evidence>
<protein>
    <recommendedName>
        <fullName evidence="9">Holliday junction branch migration complex subunit RuvB</fullName>
        <ecNumber evidence="9">3.6.4.-</ecNumber>
    </recommendedName>
</protein>
<evidence type="ECO:0000256" key="9">
    <source>
        <dbReference type="HAMAP-Rule" id="MF_00016"/>
    </source>
</evidence>
<feature type="binding site" evidence="9">
    <location>
        <position position="205"/>
    </location>
    <ligand>
        <name>ATP</name>
        <dbReference type="ChEBI" id="CHEBI:30616"/>
    </ligand>
</feature>
<comment type="catalytic activity">
    <reaction evidence="9">
        <text>ATP + H2O = ADP + phosphate + H(+)</text>
        <dbReference type="Rhea" id="RHEA:13065"/>
        <dbReference type="ChEBI" id="CHEBI:15377"/>
        <dbReference type="ChEBI" id="CHEBI:15378"/>
        <dbReference type="ChEBI" id="CHEBI:30616"/>
        <dbReference type="ChEBI" id="CHEBI:43474"/>
        <dbReference type="ChEBI" id="CHEBI:456216"/>
    </reaction>
</comment>
<feature type="binding site" evidence="9">
    <location>
        <begin position="152"/>
        <end position="154"/>
    </location>
    <ligand>
        <name>ATP</name>
        <dbReference type="ChEBI" id="CHEBI:30616"/>
    </ligand>
</feature>
<comment type="subcellular location">
    <subcellularLocation>
        <location evidence="9">Cytoplasm</location>
    </subcellularLocation>
</comment>
<dbReference type="CDD" id="cd00009">
    <property type="entry name" value="AAA"/>
    <property type="match status" value="1"/>
</dbReference>
<dbReference type="GO" id="GO:0000400">
    <property type="term" value="F:four-way junction DNA binding"/>
    <property type="evidence" value="ECO:0007669"/>
    <property type="project" value="UniProtKB-UniRule"/>
</dbReference>
<comment type="caution">
    <text evidence="12">The sequence shown here is derived from an EMBL/GenBank/DDBJ whole genome shotgun (WGS) entry which is preliminary data.</text>
</comment>
<feature type="binding site" evidence="9">
    <location>
        <position position="242"/>
    </location>
    <ligand>
        <name>ATP</name>
        <dbReference type="ChEBI" id="CHEBI:30616"/>
    </ligand>
</feature>
<comment type="caution">
    <text evidence="9">Lacks conserved residue(s) required for the propagation of feature annotation.</text>
</comment>
<dbReference type="PANTHER" id="PTHR42848:SF1">
    <property type="entry name" value="HOLLIDAY JUNCTION BRANCH MIGRATION COMPLEX SUBUNIT RUVB"/>
    <property type="match status" value="1"/>
</dbReference>
<dbReference type="Pfam" id="PF05491">
    <property type="entry name" value="WHD_RuvB"/>
    <property type="match status" value="1"/>
</dbReference>
<evidence type="ECO:0000256" key="6">
    <source>
        <dbReference type="ARBA" id="ARBA00023125"/>
    </source>
</evidence>
<feature type="binding site" evidence="9">
    <location>
        <position position="195"/>
    </location>
    <ligand>
        <name>ATP</name>
        <dbReference type="ChEBI" id="CHEBI:30616"/>
    </ligand>
</feature>
<accession>A0A7W9W7U2</accession>
<evidence type="ECO:0000256" key="5">
    <source>
        <dbReference type="ARBA" id="ARBA00022840"/>
    </source>
</evidence>
<evidence type="ECO:0000256" key="3">
    <source>
        <dbReference type="ARBA" id="ARBA00022763"/>
    </source>
</evidence>
<dbReference type="SMART" id="SM00382">
    <property type="entry name" value="AAA"/>
    <property type="match status" value="1"/>
</dbReference>
<dbReference type="EC" id="3.6.4.-" evidence="9"/>
<feature type="region of interest" description="Disordered" evidence="10">
    <location>
        <begin position="1"/>
        <end position="42"/>
    </location>
</feature>
<dbReference type="InterPro" id="IPR008824">
    <property type="entry name" value="RuvB-like_N"/>
</dbReference>
<dbReference type="AlphaFoldDB" id="A0A7W9W7U2"/>
<evidence type="ECO:0000313" key="12">
    <source>
        <dbReference type="EMBL" id="MBB6052819.1"/>
    </source>
</evidence>
<evidence type="ECO:0000313" key="13">
    <source>
        <dbReference type="Proteomes" id="UP000520814"/>
    </source>
</evidence>
<dbReference type="SUPFAM" id="SSF46785">
    <property type="entry name" value="Winged helix' DNA-binding domain"/>
    <property type="match status" value="1"/>
</dbReference>
<evidence type="ECO:0000256" key="2">
    <source>
        <dbReference type="ARBA" id="ARBA00022741"/>
    </source>
</evidence>
<dbReference type="InterPro" id="IPR036390">
    <property type="entry name" value="WH_DNA-bd_sf"/>
</dbReference>
<reference evidence="12 13" key="1">
    <citation type="submission" date="2020-08" db="EMBL/GenBank/DDBJ databases">
        <title>Genomic Encyclopedia of Type Strains, Phase IV (KMG-IV): sequencing the most valuable type-strain genomes for metagenomic binning, comparative biology and taxonomic classification.</title>
        <authorList>
            <person name="Goeker M."/>
        </authorList>
    </citation>
    <scope>NUCLEOTIDE SEQUENCE [LARGE SCALE GENOMIC DNA]</scope>
    <source>
        <strain evidence="12 13">DSM 23562</strain>
    </source>
</reference>
<dbReference type="PANTHER" id="PTHR42848">
    <property type="match status" value="1"/>
</dbReference>
<dbReference type="GO" id="GO:0048476">
    <property type="term" value="C:Holliday junction resolvase complex"/>
    <property type="evidence" value="ECO:0007669"/>
    <property type="project" value="UniProtKB-UniRule"/>
</dbReference>
<evidence type="ECO:0000256" key="1">
    <source>
        <dbReference type="ARBA" id="ARBA00022490"/>
    </source>
</evidence>
<dbReference type="Pfam" id="PF05496">
    <property type="entry name" value="RuvB_N"/>
    <property type="match status" value="1"/>
</dbReference>
<feature type="binding site" evidence="9">
    <location>
        <position position="334"/>
    </location>
    <ligand>
        <name>DNA</name>
        <dbReference type="ChEBI" id="CHEBI:16991"/>
    </ligand>
</feature>
<dbReference type="GO" id="GO:0005524">
    <property type="term" value="F:ATP binding"/>
    <property type="evidence" value="ECO:0007669"/>
    <property type="project" value="UniProtKB-UniRule"/>
</dbReference>
<feature type="binding site" evidence="9">
    <location>
        <position position="339"/>
    </location>
    <ligand>
        <name>DNA</name>
        <dbReference type="ChEBI" id="CHEBI:16991"/>
    </ligand>
</feature>
<keyword evidence="12" id="KW-0347">Helicase</keyword>
<feature type="binding site" evidence="9">
    <location>
        <position position="91"/>
    </location>
    <ligand>
        <name>ATP</name>
        <dbReference type="ChEBI" id="CHEBI:30616"/>
    </ligand>
</feature>
<proteinExistence type="inferred from homology"/>
<feature type="binding site" evidence="9">
    <location>
        <position position="45"/>
    </location>
    <ligand>
        <name>ATP</name>
        <dbReference type="ChEBI" id="CHEBI:30616"/>
    </ligand>
</feature>
<dbReference type="GO" id="GO:0009378">
    <property type="term" value="F:four-way junction helicase activity"/>
    <property type="evidence" value="ECO:0007669"/>
    <property type="project" value="InterPro"/>
</dbReference>
<dbReference type="RefSeq" id="WP_184202474.1">
    <property type="nucleotide sequence ID" value="NZ_JACHGW010000004.1"/>
</dbReference>
<dbReference type="Gene3D" id="1.10.8.60">
    <property type="match status" value="1"/>
</dbReference>
<dbReference type="Proteomes" id="UP000520814">
    <property type="component" value="Unassembled WGS sequence"/>
</dbReference>
<dbReference type="EMBL" id="JACHGW010000004">
    <property type="protein sequence ID" value="MBB6052819.1"/>
    <property type="molecule type" value="Genomic_DNA"/>
</dbReference>
<feature type="binding site" evidence="9">
    <location>
        <position position="44"/>
    </location>
    <ligand>
        <name>ATP</name>
        <dbReference type="ChEBI" id="CHEBI:30616"/>
    </ligand>
</feature>
<evidence type="ECO:0000259" key="11">
    <source>
        <dbReference type="SMART" id="SM00382"/>
    </source>
</evidence>
<organism evidence="12 13">
    <name type="scientific">Armatimonas rosea</name>
    <dbReference type="NCBI Taxonomy" id="685828"/>
    <lineage>
        <taxon>Bacteria</taxon>
        <taxon>Bacillati</taxon>
        <taxon>Armatimonadota</taxon>
        <taxon>Armatimonadia</taxon>
        <taxon>Armatimonadales</taxon>
        <taxon>Armatimonadaceae</taxon>
        <taxon>Armatimonas</taxon>
    </lineage>
</organism>
<dbReference type="GO" id="GO:0006281">
    <property type="term" value="P:DNA repair"/>
    <property type="evidence" value="ECO:0007669"/>
    <property type="project" value="UniProtKB-UniRule"/>
</dbReference>
<dbReference type="NCBIfam" id="NF000868">
    <property type="entry name" value="PRK00080.1"/>
    <property type="match status" value="1"/>
</dbReference>
<evidence type="ECO:0000256" key="4">
    <source>
        <dbReference type="ARBA" id="ARBA00022801"/>
    </source>
</evidence>
<dbReference type="Gene3D" id="3.40.50.300">
    <property type="entry name" value="P-loop containing nucleotide triphosphate hydrolases"/>
    <property type="match status" value="1"/>
</dbReference>
<keyword evidence="5 9" id="KW-0067">ATP-binding</keyword>
<keyword evidence="3 9" id="KW-0227">DNA damage</keyword>
<feature type="binding site" evidence="9">
    <location>
        <position position="86"/>
    </location>
    <ligand>
        <name>ATP</name>
        <dbReference type="ChEBI" id="CHEBI:30616"/>
    </ligand>
</feature>
<comment type="domain">
    <text evidence="9">Has 3 domains, the large (RuvB-L) and small ATPase (RuvB-S) domains and the C-terminal head (RuvB-H) domain. The head domain binds DNA, while the ATPase domains jointly bind ATP, ADP or are empty depending on the state of the subunit in the translocation cycle. During a single DNA translocation step the structure of each domain remains the same, but their relative positions change.</text>
</comment>
<feature type="region of interest" description="Head domain (RuvB-H)" evidence="9">
    <location>
        <begin position="279"/>
        <end position="362"/>
    </location>
</feature>
<dbReference type="HAMAP" id="MF_00016">
    <property type="entry name" value="DNA_HJ_migration_RuvB"/>
    <property type="match status" value="1"/>
</dbReference>
<feature type="binding site" evidence="9">
    <location>
        <position position="90"/>
    </location>
    <ligand>
        <name>Mg(2+)</name>
        <dbReference type="ChEBI" id="CHEBI:18420"/>
    </ligand>
</feature>
<gene>
    <name evidence="9" type="primary">ruvB</name>
    <name evidence="12" type="ORF">HNQ39_004640</name>
</gene>
<comment type="similarity">
    <text evidence="9">Belongs to the RuvB family.</text>
</comment>
<keyword evidence="7 9" id="KW-0233">DNA recombination</keyword>
<dbReference type="InterPro" id="IPR036388">
    <property type="entry name" value="WH-like_DNA-bd_sf"/>
</dbReference>
<keyword evidence="1 9" id="KW-0963">Cytoplasm</keyword>
<dbReference type="SUPFAM" id="SSF52540">
    <property type="entry name" value="P-loop containing nucleoside triphosphate hydrolases"/>
    <property type="match status" value="1"/>
</dbReference>
<feature type="domain" description="AAA+ ATPase" evidence="11">
    <location>
        <begin position="75"/>
        <end position="206"/>
    </location>
</feature>
<keyword evidence="4 9" id="KW-0378">Hydrolase</keyword>
<dbReference type="InterPro" id="IPR041445">
    <property type="entry name" value="AAA_lid_4"/>
</dbReference>
<evidence type="ECO:0000256" key="10">
    <source>
        <dbReference type="SAM" id="MobiDB-lite"/>
    </source>
</evidence>
<feature type="region of interest" description="Small ATPAse domain (RuvB-S)" evidence="9">
    <location>
        <begin position="206"/>
        <end position="276"/>
    </location>
</feature>
<keyword evidence="6 9" id="KW-0238">DNA-binding</keyword>
<feature type="binding site" evidence="9">
    <location>
        <position position="315"/>
    </location>
    <ligand>
        <name>DNA</name>
        <dbReference type="ChEBI" id="CHEBI:16991"/>
    </ligand>
</feature>